<organism evidence="13">
    <name type="scientific">marine metagenome</name>
    <dbReference type="NCBI Taxonomy" id="408172"/>
    <lineage>
        <taxon>unclassified sequences</taxon>
        <taxon>metagenomes</taxon>
        <taxon>ecological metagenomes</taxon>
    </lineage>
</organism>
<evidence type="ECO:0000256" key="5">
    <source>
        <dbReference type="ARBA" id="ARBA00022989"/>
    </source>
</evidence>
<evidence type="ECO:0000256" key="7">
    <source>
        <dbReference type="ARBA" id="ARBA00023004"/>
    </source>
</evidence>
<dbReference type="PANTHER" id="PTHR11351">
    <property type="entry name" value="ACYL-COA DESATURASE"/>
    <property type="match status" value="1"/>
</dbReference>
<dbReference type="Pfam" id="PF00487">
    <property type="entry name" value="FA_desaturase"/>
    <property type="match status" value="1"/>
</dbReference>
<feature type="domain" description="Fatty acid desaturase" evidence="12">
    <location>
        <begin position="8"/>
        <end position="210"/>
    </location>
</feature>
<keyword evidence="9 11" id="KW-0472">Membrane</keyword>
<keyword evidence="4" id="KW-0276">Fatty acid metabolism</keyword>
<comment type="subcellular location">
    <subcellularLocation>
        <location evidence="1">Membrane</location>
        <topology evidence="1">Multi-pass membrane protein</topology>
    </subcellularLocation>
</comment>
<keyword evidence="3 11" id="KW-0812">Transmembrane</keyword>
<dbReference type="InterPro" id="IPR015876">
    <property type="entry name" value="Acyl-CoA_DS"/>
</dbReference>
<evidence type="ECO:0000256" key="11">
    <source>
        <dbReference type="SAM" id="Phobius"/>
    </source>
</evidence>
<evidence type="ECO:0000256" key="1">
    <source>
        <dbReference type="ARBA" id="ARBA00004141"/>
    </source>
</evidence>
<keyword evidence="10" id="KW-0275">Fatty acid biosynthesis</keyword>
<dbReference type="CDD" id="cd03505">
    <property type="entry name" value="Delta9-FADS-like"/>
    <property type="match status" value="1"/>
</dbReference>
<feature type="transmembrane region" description="Helical" evidence="11">
    <location>
        <begin position="36"/>
        <end position="54"/>
    </location>
</feature>
<keyword evidence="7" id="KW-0408">Iron</keyword>
<evidence type="ECO:0000313" key="13">
    <source>
        <dbReference type="EMBL" id="SVA94318.1"/>
    </source>
</evidence>
<proteinExistence type="predicted"/>
<dbReference type="AlphaFoldDB" id="A0A381ZYD3"/>
<evidence type="ECO:0000256" key="2">
    <source>
        <dbReference type="ARBA" id="ARBA00022516"/>
    </source>
</evidence>
<evidence type="ECO:0000259" key="12">
    <source>
        <dbReference type="Pfam" id="PF00487"/>
    </source>
</evidence>
<evidence type="ECO:0000256" key="4">
    <source>
        <dbReference type="ARBA" id="ARBA00022832"/>
    </source>
</evidence>
<evidence type="ECO:0000256" key="10">
    <source>
        <dbReference type="ARBA" id="ARBA00023160"/>
    </source>
</evidence>
<evidence type="ECO:0000256" key="3">
    <source>
        <dbReference type="ARBA" id="ARBA00022692"/>
    </source>
</evidence>
<reference evidence="13" key="1">
    <citation type="submission" date="2018-05" db="EMBL/GenBank/DDBJ databases">
        <authorList>
            <person name="Lanie J.A."/>
            <person name="Ng W.-L."/>
            <person name="Kazmierczak K.M."/>
            <person name="Andrzejewski T.M."/>
            <person name="Davidsen T.M."/>
            <person name="Wayne K.J."/>
            <person name="Tettelin H."/>
            <person name="Glass J.I."/>
            <person name="Rusch D."/>
            <person name="Podicherti R."/>
            <person name="Tsui H.-C.T."/>
            <person name="Winkler M.E."/>
        </authorList>
    </citation>
    <scope>NUCLEOTIDE SEQUENCE</scope>
</reference>
<feature type="transmembrane region" description="Helical" evidence="11">
    <location>
        <begin position="6"/>
        <end position="24"/>
    </location>
</feature>
<dbReference type="EMBL" id="UINC01023178">
    <property type="protein sequence ID" value="SVA94318.1"/>
    <property type="molecule type" value="Genomic_DNA"/>
</dbReference>
<keyword evidence="8" id="KW-0443">Lipid metabolism</keyword>
<feature type="transmembrane region" description="Helical" evidence="11">
    <location>
        <begin position="125"/>
        <end position="143"/>
    </location>
</feature>
<accession>A0A381ZYD3</accession>
<dbReference type="InterPro" id="IPR005804">
    <property type="entry name" value="FA_desaturase_dom"/>
</dbReference>
<evidence type="ECO:0000256" key="9">
    <source>
        <dbReference type="ARBA" id="ARBA00023136"/>
    </source>
</evidence>
<gene>
    <name evidence="13" type="ORF">METZ01_LOCUS147172</name>
</gene>
<keyword evidence="2" id="KW-0444">Lipid biosynthesis</keyword>
<name>A0A381ZYD3_9ZZZZ</name>
<protein>
    <recommendedName>
        <fullName evidence="12">Fatty acid desaturase domain-containing protein</fullName>
    </recommendedName>
</protein>
<dbReference type="GO" id="GO:0006633">
    <property type="term" value="P:fatty acid biosynthetic process"/>
    <property type="evidence" value="ECO:0007669"/>
    <property type="project" value="UniProtKB-KW"/>
</dbReference>
<sequence length="242" mass="29079">MVIVVIFVIHWYSSLFFQTIFLHRYASHQMFTMSKFWERVFFFLTFLVQGSSFLNPRAYAILHRLHHKHSDTEKDPHSPEFSKNIIMLNVNTVKHYESVRRNKKDYSKYDYNVPRWESLEKFSDYLITRAAFIALYTLIYVTYSTSPWQYMLLPIHFVMGPLHGSIVNWCGHRYGYVNHKKTNDKSKNTIPFDFLMMGELFQNNHHWKPKSINFSSRWFEIDPGFLITKILNKINMIRLNNG</sequence>
<dbReference type="GO" id="GO:0016717">
    <property type="term" value="F:oxidoreductase activity, acting on paired donors, with oxidation of a pair of donors resulting in the reduction of molecular oxygen to two molecules of water"/>
    <property type="evidence" value="ECO:0007669"/>
    <property type="project" value="InterPro"/>
</dbReference>
<keyword evidence="6" id="KW-0560">Oxidoreductase</keyword>
<evidence type="ECO:0000256" key="6">
    <source>
        <dbReference type="ARBA" id="ARBA00023002"/>
    </source>
</evidence>
<evidence type="ECO:0000256" key="8">
    <source>
        <dbReference type="ARBA" id="ARBA00023098"/>
    </source>
</evidence>
<dbReference type="PANTHER" id="PTHR11351:SF31">
    <property type="entry name" value="DESATURASE 1, ISOFORM A-RELATED"/>
    <property type="match status" value="1"/>
</dbReference>
<dbReference type="GO" id="GO:0016020">
    <property type="term" value="C:membrane"/>
    <property type="evidence" value="ECO:0007669"/>
    <property type="project" value="UniProtKB-SubCell"/>
</dbReference>
<keyword evidence="5 11" id="KW-1133">Transmembrane helix</keyword>